<dbReference type="InterPro" id="IPR009057">
    <property type="entry name" value="Homeodomain-like_sf"/>
</dbReference>
<evidence type="ECO:0000313" key="2">
    <source>
        <dbReference type="Proteomes" id="UP000609726"/>
    </source>
</evidence>
<name>A0ABX0NNC9_9BURK</name>
<accession>A0ABX0NNC9</accession>
<dbReference type="EMBL" id="WHJH01000003">
    <property type="protein sequence ID" value="NHZ88356.1"/>
    <property type="molecule type" value="Genomic_DNA"/>
</dbReference>
<dbReference type="Pfam" id="PF01527">
    <property type="entry name" value="HTH_Tnp_1"/>
    <property type="match status" value="1"/>
</dbReference>
<gene>
    <name evidence="1" type="ORF">F2P45_04845</name>
</gene>
<sequence length="83" mass="8976">MTRSKTYTPELREEAVKLVLTQGLTLEDASLRLTIPKGTLANWVAAARHGTSPKVAPGSRSVPEWVFRTNVTSDSGIVTSHSV</sequence>
<comment type="caution">
    <text evidence="1">The sequence shown here is derived from an EMBL/GenBank/DDBJ whole genome shotgun (WGS) entry which is preliminary data.</text>
</comment>
<organism evidence="1 2">
    <name type="scientific">Massilia mucilaginosa</name>
    <dbReference type="NCBI Taxonomy" id="2609282"/>
    <lineage>
        <taxon>Bacteria</taxon>
        <taxon>Pseudomonadati</taxon>
        <taxon>Pseudomonadota</taxon>
        <taxon>Betaproteobacteria</taxon>
        <taxon>Burkholderiales</taxon>
        <taxon>Oxalobacteraceae</taxon>
        <taxon>Telluria group</taxon>
        <taxon>Massilia</taxon>
    </lineage>
</organism>
<dbReference type="SUPFAM" id="SSF46689">
    <property type="entry name" value="Homeodomain-like"/>
    <property type="match status" value="1"/>
</dbReference>
<keyword evidence="2" id="KW-1185">Reference proteome</keyword>
<dbReference type="RefSeq" id="WP_166871034.1">
    <property type="nucleotide sequence ID" value="NZ_WHJH01000003.1"/>
</dbReference>
<dbReference type="Proteomes" id="UP000609726">
    <property type="component" value="Unassembled WGS sequence"/>
</dbReference>
<dbReference type="InterPro" id="IPR002514">
    <property type="entry name" value="Transposase_8"/>
</dbReference>
<dbReference type="Gene3D" id="1.10.10.60">
    <property type="entry name" value="Homeodomain-like"/>
    <property type="match status" value="1"/>
</dbReference>
<reference evidence="1 2" key="1">
    <citation type="submission" date="2019-10" db="EMBL/GenBank/DDBJ databases">
        <title>Taxonomy of Antarctic Massilia spp.: description of Massilia rubra sp. nov., Massilia aquatica sp. nov., Massilia mucilaginosa sp. nov., Massilia frigida sp. nov. isolated from streams, lakes and regoliths.</title>
        <authorList>
            <person name="Holochova P."/>
            <person name="Sedlacek I."/>
            <person name="Kralova S."/>
            <person name="Maslanova I."/>
            <person name="Busse H.-J."/>
            <person name="Stankova E."/>
            <person name="Vrbovska V."/>
            <person name="Kovarovic V."/>
            <person name="Bartak M."/>
            <person name="Svec P."/>
            <person name="Pantucek R."/>
        </authorList>
    </citation>
    <scope>NUCLEOTIDE SEQUENCE [LARGE SCALE GENOMIC DNA]</scope>
    <source>
        <strain evidence="1 2">CCM 8733</strain>
    </source>
</reference>
<evidence type="ECO:0000313" key="1">
    <source>
        <dbReference type="EMBL" id="NHZ88356.1"/>
    </source>
</evidence>
<proteinExistence type="predicted"/>
<protein>
    <submittedName>
        <fullName evidence="1">Transposase</fullName>
    </submittedName>
</protein>